<feature type="domain" description="GH16" evidence="3">
    <location>
        <begin position="96"/>
        <end position="309"/>
    </location>
</feature>
<dbReference type="SUPFAM" id="SSF49899">
    <property type="entry name" value="Concanavalin A-like lectins/glucanases"/>
    <property type="match status" value="1"/>
</dbReference>
<dbReference type="InterPro" id="IPR013320">
    <property type="entry name" value="ConA-like_dom_sf"/>
</dbReference>
<dbReference type="InterPro" id="IPR050546">
    <property type="entry name" value="Glycosyl_Hydrlase_16"/>
</dbReference>
<dbReference type="Pfam" id="PF00722">
    <property type="entry name" value="Glyco_hydro_16"/>
    <property type="match status" value="1"/>
</dbReference>
<dbReference type="OrthoDB" id="4455781at2"/>
<keyword evidence="2" id="KW-0812">Transmembrane</keyword>
<evidence type="ECO:0000259" key="3">
    <source>
        <dbReference type="PROSITE" id="PS51762"/>
    </source>
</evidence>
<evidence type="ECO:0000256" key="1">
    <source>
        <dbReference type="SAM" id="MobiDB-lite"/>
    </source>
</evidence>
<keyword evidence="5" id="KW-1185">Reference proteome</keyword>
<dbReference type="AlphaFoldDB" id="A0A1Y2MSI4"/>
<keyword evidence="4" id="KW-0326">Glycosidase</keyword>
<dbReference type="InterPro" id="IPR000757">
    <property type="entry name" value="Beta-glucanase-like"/>
</dbReference>
<reference evidence="4 5" key="1">
    <citation type="submission" date="2016-09" db="EMBL/GenBank/DDBJ databases">
        <title>Pseudonocardia autotrophica DSM535, a candidate organism with high potential of specific P450 cytochromes.</title>
        <authorList>
            <person name="Grumaz C."/>
            <person name="Vainshtein Y."/>
            <person name="Kirstahler P."/>
            <person name="Sohn K."/>
        </authorList>
    </citation>
    <scope>NUCLEOTIDE SEQUENCE [LARGE SCALE GENOMIC DNA]</scope>
    <source>
        <strain evidence="4 5">DSM 535</strain>
    </source>
</reference>
<keyword evidence="2" id="KW-1133">Transmembrane helix</keyword>
<gene>
    <name evidence="4" type="primary">bglA_2</name>
    <name evidence="4" type="ORF">BG845_04274</name>
</gene>
<sequence>MQQKAPERARHRTPDPEAPSRRRWPTVLGALLAVGALAGVVVVAASVELTGGSERDTPPAAAPAPEESPGGMNDQLRPDQVGALAPASRSEAEAGVRNNWQMIAGDEFEGTELDLDRWAPYTGETTGGVGRHLAENLSVRDGRLLLTSRGLTSAGLHWKGGMQYGRWEIRAKTNPGTGYGDVALLWPVAEDWPIGGELNFMEIPKGDRSETHAIVHYGSDNSQVGKTITGDFTDWHNYAVEWLPDRVVFYIDGVEVFRTMDPDHIPPRPMHLAMQQDIGPYGKDWIPPLDETSPDELDFEVDWVRIYAP</sequence>
<feature type="region of interest" description="Disordered" evidence="1">
    <location>
        <begin position="51"/>
        <end position="78"/>
    </location>
</feature>
<keyword evidence="2" id="KW-0472">Membrane</keyword>
<evidence type="ECO:0000313" key="4">
    <source>
        <dbReference type="EMBL" id="OSY38101.1"/>
    </source>
</evidence>
<comment type="caution">
    <text evidence="4">The sequence shown here is derived from an EMBL/GenBank/DDBJ whole genome shotgun (WGS) entry which is preliminary data.</text>
</comment>
<feature type="compositionally biased region" description="Basic and acidic residues" evidence="1">
    <location>
        <begin position="1"/>
        <end position="20"/>
    </location>
</feature>
<protein>
    <submittedName>
        <fullName evidence="4">Beta-glucanase</fullName>
        <ecNumber evidence="4">3.2.1.73</ecNumber>
    </submittedName>
</protein>
<dbReference type="GO" id="GO:0005975">
    <property type="term" value="P:carbohydrate metabolic process"/>
    <property type="evidence" value="ECO:0007669"/>
    <property type="project" value="InterPro"/>
</dbReference>
<dbReference type="CDD" id="cd00413">
    <property type="entry name" value="Glyco_hydrolase_16"/>
    <property type="match status" value="1"/>
</dbReference>
<proteinExistence type="predicted"/>
<dbReference type="EC" id="3.2.1.73" evidence="4"/>
<dbReference type="Proteomes" id="UP000194360">
    <property type="component" value="Unassembled WGS sequence"/>
</dbReference>
<dbReference type="PANTHER" id="PTHR10963:SF60">
    <property type="entry name" value="GRAM-NEGATIVE BACTERIA-BINDING PROTEIN 1-RELATED"/>
    <property type="match status" value="1"/>
</dbReference>
<dbReference type="PANTHER" id="PTHR10963">
    <property type="entry name" value="GLYCOSYL HYDROLASE-RELATED"/>
    <property type="match status" value="1"/>
</dbReference>
<dbReference type="EMBL" id="MIGB01000025">
    <property type="protein sequence ID" value="OSY38101.1"/>
    <property type="molecule type" value="Genomic_DNA"/>
</dbReference>
<dbReference type="RefSeq" id="WP_085914465.1">
    <property type="nucleotide sequence ID" value="NZ_AP018920.1"/>
</dbReference>
<keyword evidence="4" id="KW-0378">Hydrolase</keyword>
<name>A0A1Y2MSI4_PSEAH</name>
<evidence type="ECO:0000313" key="5">
    <source>
        <dbReference type="Proteomes" id="UP000194360"/>
    </source>
</evidence>
<dbReference type="STRING" id="2074.BG845_04274"/>
<dbReference type="Gene3D" id="2.60.120.200">
    <property type="match status" value="1"/>
</dbReference>
<evidence type="ECO:0000256" key="2">
    <source>
        <dbReference type="SAM" id="Phobius"/>
    </source>
</evidence>
<accession>A0A1Y2MSI4</accession>
<feature type="transmembrane region" description="Helical" evidence="2">
    <location>
        <begin position="27"/>
        <end position="47"/>
    </location>
</feature>
<organism evidence="4 5">
    <name type="scientific">Pseudonocardia autotrophica</name>
    <name type="common">Amycolata autotrophica</name>
    <name type="synonym">Nocardia autotrophica</name>
    <dbReference type="NCBI Taxonomy" id="2074"/>
    <lineage>
        <taxon>Bacteria</taxon>
        <taxon>Bacillati</taxon>
        <taxon>Actinomycetota</taxon>
        <taxon>Actinomycetes</taxon>
        <taxon>Pseudonocardiales</taxon>
        <taxon>Pseudonocardiaceae</taxon>
        <taxon>Pseudonocardia</taxon>
    </lineage>
</organism>
<dbReference type="GO" id="GO:0042972">
    <property type="term" value="F:licheninase activity"/>
    <property type="evidence" value="ECO:0007669"/>
    <property type="project" value="UniProtKB-EC"/>
</dbReference>
<dbReference type="PROSITE" id="PS51762">
    <property type="entry name" value="GH16_2"/>
    <property type="match status" value="1"/>
</dbReference>
<feature type="region of interest" description="Disordered" evidence="1">
    <location>
        <begin position="1"/>
        <end position="24"/>
    </location>
</feature>